<dbReference type="OrthoDB" id="9758472at2"/>
<dbReference type="Gene3D" id="2.40.170.20">
    <property type="entry name" value="TonB-dependent receptor, beta-barrel domain"/>
    <property type="match status" value="1"/>
</dbReference>
<evidence type="ECO:0000256" key="6">
    <source>
        <dbReference type="ARBA" id="ARBA00023136"/>
    </source>
</evidence>
<dbReference type="Gene3D" id="2.170.130.10">
    <property type="entry name" value="TonB-dependent receptor, plug domain"/>
    <property type="match status" value="1"/>
</dbReference>
<dbReference type="AlphaFoldDB" id="Q2RZ04"/>
<evidence type="ECO:0000256" key="4">
    <source>
        <dbReference type="ARBA" id="ARBA00022692"/>
    </source>
</evidence>
<dbReference type="InterPro" id="IPR037066">
    <property type="entry name" value="Plug_dom_sf"/>
</dbReference>
<keyword evidence="3 8" id="KW-1134">Transmembrane beta strand</keyword>
<reference evidence="11 12" key="1">
    <citation type="journal article" date="2005" name="Proc. Natl. Acad. Sci. U.S.A.">
        <title>The genome of Salinibacter ruber: convergence and gene exchange among hyperhalophilic bacteria and archaea.</title>
        <authorList>
            <person name="Mongodin E.F."/>
            <person name="Nelson K.E."/>
            <person name="Daugherty S."/>
            <person name="Deboy R.T."/>
            <person name="Wister J."/>
            <person name="Khouri H."/>
            <person name="Weidman J."/>
            <person name="Walsh D.A."/>
            <person name="Papke R.T."/>
            <person name="Sanchez Perez G."/>
            <person name="Sharma A.K."/>
            <person name="Nesbo C.L."/>
            <person name="MacLeod D."/>
            <person name="Bapteste E."/>
            <person name="Doolittle W.F."/>
            <person name="Charlebois R.L."/>
            <person name="Legault B."/>
            <person name="Rodriguez-Valera F."/>
        </authorList>
    </citation>
    <scope>NUCLEOTIDE SEQUENCE [LARGE SCALE GENOMIC DNA]</scope>
    <source>
        <strain evidence="12">DSM 13855 / CECT 5946 / M31</strain>
    </source>
</reference>
<dbReference type="InterPro" id="IPR012910">
    <property type="entry name" value="Plug_dom"/>
</dbReference>
<dbReference type="GO" id="GO:0009279">
    <property type="term" value="C:cell outer membrane"/>
    <property type="evidence" value="ECO:0007669"/>
    <property type="project" value="UniProtKB-SubCell"/>
</dbReference>
<dbReference type="EnsemblBacteria" id="ABC44263">
    <property type="protein sequence ID" value="ABC44263"/>
    <property type="gene ID" value="SRU_2735"/>
</dbReference>
<evidence type="ECO:0000256" key="1">
    <source>
        <dbReference type="ARBA" id="ARBA00004571"/>
    </source>
</evidence>
<keyword evidence="12" id="KW-1185">Reference proteome</keyword>
<evidence type="ECO:0000256" key="7">
    <source>
        <dbReference type="ARBA" id="ARBA00023237"/>
    </source>
</evidence>
<dbReference type="EMBL" id="CP000159">
    <property type="protein sequence ID" value="ABC44263.1"/>
    <property type="molecule type" value="Genomic_DNA"/>
</dbReference>
<evidence type="ECO:0000259" key="10">
    <source>
        <dbReference type="Pfam" id="PF07715"/>
    </source>
</evidence>
<organism evidence="11 12">
    <name type="scientific">Salinibacter ruber (strain DSM 13855 / M31)</name>
    <dbReference type="NCBI Taxonomy" id="309807"/>
    <lineage>
        <taxon>Bacteria</taxon>
        <taxon>Pseudomonadati</taxon>
        <taxon>Rhodothermota</taxon>
        <taxon>Rhodothermia</taxon>
        <taxon>Rhodothermales</taxon>
        <taxon>Salinibacteraceae</taxon>
        <taxon>Salinibacter</taxon>
    </lineage>
</organism>
<evidence type="ECO:0000313" key="12">
    <source>
        <dbReference type="Proteomes" id="UP000008674"/>
    </source>
</evidence>
<dbReference type="GO" id="GO:0044718">
    <property type="term" value="P:siderophore transmembrane transport"/>
    <property type="evidence" value="ECO:0007669"/>
    <property type="project" value="TreeGrafter"/>
</dbReference>
<gene>
    <name evidence="11" type="ordered locus">SRU_2735</name>
</gene>
<keyword evidence="11" id="KW-0675">Receptor</keyword>
<feature type="domain" description="TonB-dependent receptor plug" evidence="10">
    <location>
        <begin position="244"/>
        <end position="350"/>
    </location>
</feature>
<proteinExistence type="inferred from homology"/>
<sequence>MRAVTPPDVRLALLADQRVARLPPPGVAVLEVDHVRVALLLQGVGRLEGDVAPRVGAVHDDGLVRVGDERLHPVDLVNRNVDGARNVSRHVGLSRQGIDENRWVLPFKFVFEVVGGNGGQRIGHVLRNGGTRERRKCICAQCFKISGVRRRVFRNRRERRRYTSSTNFRRGGGSARQGSRWAPPVRRCTHSCLRMRSVRLLLPCLLALLIVAPVRAQDTSDVAFRVQMADSVVVTASRVASAAQETGRRVSVYTQRDIQSLSVNSVDQLLNVAAGLDVKSRGGFGVQSDLTMRGSTFNGVLLLLDGARINDPYTGHFLMDLPVPLSEIARVEVLHGPATALYGPDALGGVVHLITKTALRREDVREDGPAARVDSRYGKNNFYDMGAAARTAGNRTTVSAAASVQGSDGRRVSAAPPPGGSNLSSTVQTDFERRTATAAVSRDLEGATLYTRAGVDDREFGAYHFYTDFATDRAREATSTFWLQSRLSSSGATNTPWQVQLFGKQHRDRYTYNPDVGANTHISRRLRVQGQGSHTWNSVRVTGGASAGLRGVDSNRDGVHGDQSVGAFVSLRWRATPRLTVNQSTRVDYDPTYGAEPTPQLYVAYNLGPATLRAGGGRVVRAPNFLERFIDSPSNQGNADLTAETAWSGEVGVDVRLPANLSLSATGFHRTTDNAIDYLRNEAESVFEAQNLDRTTTTGLETELSFDRTLGAVGVSLDAAYTLLDASLDGQEPPSAYKYGLDAARHQLQGSASVRAGAVTLGLQGLWKDRLRDAPLATDRYGVVHGRLAYNTRLSGARTTLSVELRNAFDRQYSEIFDAPMPGRTLLVGAEVAL</sequence>
<dbReference type="PANTHER" id="PTHR30069">
    <property type="entry name" value="TONB-DEPENDENT OUTER MEMBRANE RECEPTOR"/>
    <property type="match status" value="1"/>
</dbReference>
<evidence type="ECO:0000313" key="11">
    <source>
        <dbReference type="EMBL" id="ABC44263.1"/>
    </source>
</evidence>
<keyword evidence="4 8" id="KW-0812">Transmembrane</keyword>
<evidence type="ECO:0000256" key="5">
    <source>
        <dbReference type="ARBA" id="ARBA00022729"/>
    </source>
</evidence>
<protein>
    <submittedName>
        <fullName evidence="11">TonB-dependent receptor domain protein</fullName>
    </submittedName>
</protein>
<evidence type="ECO:0000256" key="3">
    <source>
        <dbReference type="ARBA" id="ARBA00022452"/>
    </source>
</evidence>
<keyword evidence="7 8" id="KW-0998">Cell outer membrane</keyword>
<dbReference type="Proteomes" id="UP000008674">
    <property type="component" value="Chromosome"/>
</dbReference>
<evidence type="ECO:0000256" key="2">
    <source>
        <dbReference type="ARBA" id="ARBA00022448"/>
    </source>
</evidence>
<keyword evidence="6 8" id="KW-0472">Membrane</keyword>
<keyword evidence="5" id="KW-0732">Signal</keyword>
<evidence type="ECO:0000256" key="8">
    <source>
        <dbReference type="PROSITE-ProRule" id="PRU01360"/>
    </source>
</evidence>
<dbReference type="InterPro" id="IPR039426">
    <property type="entry name" value="TonB-dep_rcpt-like"/>
</dbReference>
<keyword evidence="2 8" id="KW-0813">Transport</keyword>
<dbReference type="STRING" id="309807.SRU_2735"/>
<dbReference type="PANTHER" id="PTHR30069:SF29">
    <property type="entry name" value="HEMOGLOBIN AND HEMOGLOBIN-HAPTOGLOBIN-BINDING PROTEIN 1-RELATED"/>
    <property type="match status" value="1"/>
</dbReference>
<dbReference type="HOGENOM" id="CLU_008287_18_5_10"/>
<dbReference type="KEGG" id="sru:SRU_2735"/>
<comment type="similarity">
    <text evidence="8">Belongs to the TonB-dependent receptor family.</text>
</comment>
<dbReference type="eggNOG" id="COG4206">
    <property type="taxonomic scope" value="Bacteria"/>
</dbReference>
<name>Q2RZ04_SALRD</name>
<dbReference type="InterPro" id="IPR036942">
    <property type="entry name" value="Beta-barrel_TonB_sf"/>
</dbReference>
<dbReference type="PROSITE" id="PS52016">
    <property type="entry name" value="TONB_DEPENDENT_REC_3"/>
    <property type="match status" value="1"/>
</dbReference>
<dbReference type="Pfam" id="PF07715">
    <property type="entry name" value="Plug"/>
    <property type="match status" value="1"/>
</dbReference>
<comment type="subcellular location">
    <subcellularLocation>
        <location evidence="1 8">Cell outer membrane</location>
        <topology evidence="1 8">Multi-pass membrane protein</topology>
    </subcellularLocation>
</comment>
<dbReference type="SUPFAM" id="SSF56935">
    <property type="entry name" value="Porins"/>
    <property type="match status" value="1"/>
</dbReference>
<feature type="region of interest" description="Disordered" evidence="9">
    <location>
        <begin position="402"/>
        <end position="426"/>
    </location>
</feature>
<evidence type="ECO:0000256" key="9">
    <source>
        <dbReference type="SAM" id="MobiDB-lite"/>
    </source>
</evidence>
<dbReference type="GO" id="GO:0015344">
    <property type="term" value="F:siderophore uptake transmembrane transporter activity"/>
    <property type="evidence" value="ECO:0007669"/>
    <property type="project" value="TreeGrafter"/>
</dbReference>
<accession>Q2RZ04</accession>